<accession>A0A0B5BEC4</accession>
<keyword evidence="2" id="KW-0540">Nuclease</keyword>
<dbReference type="CDD" id="cd00085">
    <property type="entry name" value="HNHc"/>
    <property type="match status" value="1"/>
</dbReference>
<evidence type="ECO:0000313" key="3">
    <source>
        <dbReference type="Proteomes" id="UP000057609"/>
    </source>
</evidence>
<keyword evidence="2" id="KW-0378">Hydrolase</keyword>
<dbReference type="GO" id="GO:0008270">
    <property type="term" value="F:zinc ion binding"/>
    <property type="evidence" value="ECO:0007669"/>
    <property type="project" value="InterPro"/>
</dbReference>
<dbReference type="GO" id="GO:0003676">
    <property type="term" value="F:nucleic acid binding"/>
    <property type="evidence" value="ECO:0007669"/>
    <property type="project" value="InterPro"/>
</dbReference>
<proteinExistence type="predicted"/>
<organism evidence="2 3">
    <name type="scientific">Geobacter pickeringii</name>
    <dbReference type="NCBI Taxonomy" id="345632"/>
    <lineage>
        <taxon>Bacteria</taxon>
        <taxon>Pseudomonadati</taxon>
        <taxon>Thermodesulfobacteriota</taxon>
        <taxon>Desulfuromonadia</taxon>
        <taxon>Geobacterales</taxon>
        <taxon>Geobacteraceae</taxon>
        <taxon>Geobacter</taxon>
    </lineage>
</organism>
<dbReference type="OrthoDB" id="9802901at2"/>
<reference evidence="2 3" key="1">
    <citation type="journal article" date="2015" name="Genome Announc.">
        <title>Complete Genome of Geobacter pickeringii G13T, a Metal-Reducing Isolate from Sedimentary Kaolin Deposits.</title>
        <authorList>
            <person name="Badalamenti J.P."/>
            <person name="Bond D.R."/>
        </authorList>
    </citation>
    <scope>NUCLEOTIDE SEQUENCE [LARGE SCALE GENOMIC DNA]</scope>
    <source>
        <strain evidence="2 3">G13</strain>
    </source>
</reference>
<dbReference type="PANTHER" id="PTHR33877">
    <property type="entry name" value="SLL1193 PROTEIN"/>
    <property type="match status" value="1"/>
</dbReference>
<evidence type="ECO:0000313" key="2">
    <source>
        <dbReference type="EMBL" id="AJE02870.1"/>
    </source>
</evidence>
<gene>
    <name evidence="2" type="ORF">GPICK_05365</name>
</gene>
<dbReference type="Proteomes" id="UP000057609">
    <property type="component" value="Chromosome"/>
</dbReference>
<dbReference type="InterPro" id="IPR002711">
    <property type="entry name" value="HNH"/>
</dbReference>
<name>A0A0B5BEC4_9BACT</name>
<dbReference type="SMART" id="SM00507">
    <property type="entry name" value="HNHc"/>
    <property type="match status" value="1"/>
</dbReference>
<keyword evidence="2" id="KW-0255">Endonuclease</keyword>
<dbReference type="AlphaFoldDB" id="A0A0B5BEC4"/>
<dbReference type="STRING" id="345632.GPICK_05365"/>
<dbReference type="Gene3D" id="1.10.30.50">
    <property type="match status" value="1"/>
</dbReference>
<feature type="domain" description="HNH nuclease" evidence="1">
    <location>
        <begin position="27"/>
        <end position="78"/>
    </location>
</feature>
<dbReference type="RefSeq" id="WP_039741132.1">
    <property type="nucleotide sequence ID" value="NZ_CP009788.1"/>
</dbReference>
<keyword evidence="3" id="KW-1185">Reference proteome</keyword>
<dbReference type="Pfam" id="PF01844">
    <property type="entry name" value="HNH"/>
    <property type="match status" value="1"/>
</dbReference>
<dbReference type="InterPro" id="IPR003615">
    <property type="entry name" value="HNH_nuc"/>
</dbReference>
<dbReference type="GO" id="GO:0004519">
    <property type="term" value="F:endonuclease activity"/>
    <property type="evidence" value="ECO:0007669"/>
    <property type="project" value="UniProtKB-KW"/>
</dbReference>
<evidence type="ECO:0000259" key="1">
    <source>
        <dbReference type="SMART" id="SM00507"/>
    </source>
</evidence>
<sequence>MSYFIVEISEQQVKREKEKARELRRSQWWKNRVARGLCHYCGMSFPPDELTMDHLVPIVRGGTSTRGNVVPACKECNNRKKYLLPMEWEEYLEKMGRGPEDGGEGEH</sequence>
<dbReference type="EMBL" id="CP009788">
    <property type="protein sequence ID" value="AJE02870.1"/>
    <property type="molecule type" value="Genomic_DNA"/>
</dbReference>
<dbReference type="HOGENOM" id="CLU_158450_0_0_7"/>
<dbReference type="PANTHER" id="PTHR33877:SF1">
    <property type="entry name" value="TYPE IV METHYL-DIRECTED RESTRICTION ENZYME ECOKMCRA"/>
    <property type="match status" value="1"/>
</dbReference>
<protein>
    <submittedName>
        <fullName evidence="2">HNH endonuclease</fullName>
    </submittedName>
</protein>
<dbReference type="InterPro" id="IPR052892">
    <property type="entry name" value="NA-targeting_endonuclease"/>
</dbReference>
<dbReference type="KEGG" id="gpi:GPICK_05365"/>